<name>A0ABV5XWB6_ARTRM</name>
<accession>A0ABV5XWB6</accession>
<dbReference type="InterPro" id="IPR041581">
    <property type="entry name" value="Glyoxalase_6"/>
</dbReference>
<dbReference type="InterPro" id="IPR001533">
    <property type="entry name" value="Pterin_deHydtase"/>
</dbReference>
<evidence type="ECO:0000313" key="7">
    <source>
        <dbReference type="EMBL" id="MFB9819044.1"/>
    </source>
</evidence>
<dbReference type="Pfam" id="PF18029">
    <property type="entry name" value="Glyoxalase_6"/>
    <property type="match status" value="1"/>
</dbReference>
<evidence type="ECO:0000256" key="5">
    <source>
        <dbReference type="ARBA" id="ARBA00023239"/>
    </source>
</evidence>
<dbReference type="EC" id="4.2.1.96" evidence="3"/>
<feature type="domain" description="Glyoxalase-like" evidence="6">
    <location>
        <begin position="114"/>
        <end position="212"/>
    </location>
</feature>
<dbReference type="CDD" id="cd00488">
    <property type="entry name" value="PCD_DCoH"/>
    <property type="match status" value="1"/>
</dbReference>
<gene>
    <name evidence="7" type="ORF">ACFFP1_05970</name>
</gene>
<protein>
    <recommendedName>
        <fullName evidence="4">Putative pterin-4-alpha-carbinolamine dehydratase</fullName>
        <ecNumber evidence="3">4.2.1.96</ecNumber>
    </recommendedName>
</protein>
<dbReference type="GO" id="GO:0008124">
    <property type="term" value="F:4-alpha-hydroxytetrahydrobiopterin dehydratase activity"/>
    <property type="evidence" value="ECO:0007669"/>
    <property type="project" value="UniProtKB-EC"/>
</dbReference>
<dbReference type="Pfam" id="PF01329">
    <property type="entry name" value="Pterin_4a"/>
    <property type="match status" value="1"/>
</dbReference>
<dbReference type="PANTHER" id="PTHR12599">
    <property type="entry name" value="PTERIN-4-ALPHA-CARBINOLAMINE DEHYDRATASE"/>
    <property type="match status" value="1"/>
</dbReference>
<evidence type="ECO:0000256" key="1">
    <source>
        <dbReference type="ARBA" id="ARBA00001554"/>
    </source>
</evidence>
<comment type="similarity">
    <text evidence="2">Belongs to the pterin-4-alpha-carbinolamine dehydratase family.</text>
</comment>
<sequence>MAGKDDILTRSAIDDALAELPDWRYRLGGLATVYKCPTSAAALELIAAVGRIAEQQNHHPDLDWRYNRVFIRYTSHDAGSAVTQRDIRAATSAGEAAAEAGAAAEPGLYRTVEVGIDTPDPDGISEVWRVALGYRKDRFGNLEDPYGRGPRVWFQTTETPNPHRIHLDVHRSQAESGPVMEKTAATGALMDRDHAPQRVVVTDSQGNRLCLCTEAGDTQVYPRHANS</sequence>
<reference evidence="7 8" key="1">
    <citation type="submission" date="2024-09" db="EMBL/GenBank/DDBJ databases">
        <authorList>
            <person name="Sun Q."/>
            <person name="Mori K."/>
        </authorList>
    </citation>
    <scope>NUCLEOTIDE SEQUENCE [LARGE SCALE GENOMIC DNA]</scope>
    <source>
        <strain evidence="7 8">JCM 1334</strain>
    </source>
</reference>
<dbReference type="Gene3D" id="3.30.1360.20">
    <property type="entry name" value="Transcriptional coactivator/pterin dehydratase"/>
    <property type="match status" value="1"/>
</dbReference>
<evidence type="ECO:0000313" key="8">
    <source>
        <dbReference type="Proteomes" id="UP001589702"/>
    </source>
</evidence>
<keyword evidence="8" id="KW-1185">Reference proteome</keyword>
<dbReference type="PANTHER" id="PTHR12599:SF0">
    <property type="entry name" value="PTERIN-4-ALPHA-CARBINOLAMINE DEHYDRATASE"/>
    <property type="match status" value="1"/>
</dbReference>
<organism evidence="7 8">
    <name type="scientific">Arthrobacter ramosus</name>
    <dbReference type="NCBI Taxonomy" id="1672"/>
    <lineage>
        <taxon>Bacteria</taxon>
        <taxon>Bacillati</taxon>
        <taxon>Actinomycetota</taxon>
        <taxon>Actinomycetes</taxon>
        <taxon>Micrococcales</taxon>
        <taxon>Micrococcaceae</taxon>
        <taxon>Arthrobacter</taxon>
    </lineage>
</organism>
<dbReference type="EMBL" id="JBHMBC010000007">
    <property type="protein sequence ID" value="MFB9819044.1"/>
    <property type="molecule type" value="Genomic_DNA"/>
</dbReference>
<evidence type="ECO:0000259" key="6">
    <source>
        <dbReference type="Pfam" id="PF18029"/>
    </source>
</evidence>
<evidence type="ECO:0000256" key="4">
    <source>
        <dbReference type="ARBA" id="ARBA00021735"/>
    </source>
</evidence>
<dbReference type="InterPro" id="IPR036428">
    <property type="entry name" value="PCD_sf"/>
</dbReference>
<dbReference type="RefSeq" id="WP_234748289.1">
    <property type="nucleotide sequence ID" value="NZ_BAAAWN010000001.1"/>
</dbReference>
<dbReference type="Proteomes" id="UP001589702">
    <property type="component" value="Unassembled WGS sequence"/>
</dbReference>
<keyword evidence="5 7" id="KW-0456">Lyase</keyword>
<evidence type="ECO:0000256" key="3">
    <source>
        <dbReference type="ARBA" id="ARBA00013252"/>
    </source>
</evidence>
<comment type="caution">
    <text evidence="7">The sequence shown here is derived from an EMBL/GenBank/DDBJ whole genome shotgun (WGS) entry which is preliminary data.</text>
</comment>
<dbReference type="SUPFAM" id="SSF55248">
    <property type="entry name" value="PCD-like"/>
    <property type="match status" value="1"/>
</dbReference>
<proteinExistence type="inferred from homology"/>
<dbReference type="Gene3D" id="3.10.180.10">
    <property type="entry name" value="2,3-Dihydroxybiphenyl 1,2-Dioxygenase, domain 1"/>
    <property type="match status" value="1"/>
</dbReference>
<dbReference type="InterPro" id="IPR029068">
    <property type="entry name" value="Glyas_Bleomycin-R_OHBP_Dase"/>
</dbReference>
<evidence type="ECO:0000256" key="2">
    <source>
        <dbReference type="ARBA" id="ARBA00006472"/>
    </source>
</evidence>
<comment type="catalytic activity">
    <reaction evidence="1">
        <text>(4aS,6R)-4a-hydroxy-L-erythro-5,6,7,8-tetrahydrobiopterin = (6R)-L-erythro-6,7-dihydrobiopterin + H2O</text>
        <dbReference type="Rhea" id="RHEA:11920"/>
        <dbReference type="ChEBI" id="CHEBI:15377"/>
        <dbReference type="ChEBI" id="CHEBI:15642"/>
        <dbReference type="ChEBI" id="CHEBI:43120"/>
        <dbReference type="EC" id="4.2.1.96"/>
    </reaction>
</comment>